<sequence length="217" mass="22947">MNLISLFAAAMLSTSAQEADTLTPPSAPALDAQSNSLRHTETEAGRDDNAEMPRQAEEERETGEAMRARPDADRDARSQPLRRRGVDNPGTNSLGGGDPGWEVRGEARDEFGGDEPSWARQPDGSDASLGGGDPGWEVQGDADRRAASHGQDAMIRDRGEYLCQCSGAGSCGSYVEDDALHCSPYDGNGGRICSGSCSMRTPDDGARSTPATAMPER</sequence>
<keyword evidence="4" id="KW-1185">Reference proteome</keyword>
<feature type="compositionally biased region" description="Basic and acidic residues" evidence="1">
    <location>
        <begin position="38"/>
        <end position="77"/>
    </location>
</feature>
<evidence type="ECO:0000256" key="2">
    <source>
        <dbReference type="SAM" id="SignalP"/>
    </source>
</evidence>
<feature type="region of interest" description="Disordered" evidence="1">
    <location>
        <begin position="15"/>
        <end position="150"/>
    </location>
</feature>
<dbReference type="EMBL" id="JAZDRO010000001">
    <property type="protein sequence ID" value="MEE2565271.1"/>
    <property type="molecule type" value="Genomic_DNA"/>
</dbReference>
<dbReference type="RefSeq" id="WP_330194809.1">
    <property type="nucleotide sequence ID" value="NZ_JAZDRO010000001.1"/>
</dbReference>
<feature type="compositionally biased region" description="Basic and acidic residues" evidence="1">
    <location>
        <begin position="101"/>
        <end position="111"/>
    </location>
</feature>
<accession>A0ABU7LUN5</accession>
<dbReference type="Proteomes" id="UP001310692">
    <property type="component" value="Unassembled WGS sequence"/>
</dbReference>
<feature type="chain" id="PRO_5046159213" evidence="2">
    <location>
        <begin position="19"/>
        <end position="217"/>
    </location>
</feature>
<name>A0ABU7LUN5_9PROT</name>
<keyword evidence="2" id="KW-0732">Signal</keyword>
<feature type="compositionally biased region" description="Polar residues" evidence="1">
    <location>
        <begin position="15"/>
        <end position="24"/>
    </location>
</feature>
<evidence type="ECO:0000313" key="4">
    <source>
        <dbReference type="Proteomes" id="UP001310692"/>
    </source>
</evidence>
<organism evidence="3 4">
    <name type="scientific">Hyphobacterium marinum</name>
    <dbReference type="NCBI Taxonomy" id="3116574"/>
    <lineage>
        <taxon>Bacteria</taxon>
        <taxon>Pseudomonadati</taxon>
        <taxon>Pseudomonadota</taxon>
        <taxon>Alphaproteobacteria</taxon>
        <taxon>Maricaulales</taxon>
        <taxon>Maricaulaceae</taxon>
        <taxon>Hyphobacterium</taxon>
    </lineage>
</organism>
<feature type="signal peptide" evidence="2">
    <location>
        <begin position="1"/>
        <end position="18"/>
    </location>
</feature>
<feature type="region of interest" description="Disordered" evidence="1">
    <location>
        <begin position="196"/>
        <end position="217"/>
    </location>
</feature>
<proteinExistence type="predicted"/>
<comment type="caution">
    <text evidence="3">The sequence shown here is derived from an EMBL/GenBank/DDBJ whole genome shotgun (WGS) entry which is preliminary data.</text>
</comment>
<evidence type="ECO:0000256" key="1">
    <source>
        <dbReference type="SAM" id="MobiDB-lite"/>
    </source>
</evidence>
<protein>
    <submittedName>
        <fullName evidence="3">Uncharacterized protein</fullName>
    </submittedName>
</protein>
<evidence type="ECO:0000313" key="3">
    <source>
        <dbReference type="EMBL" id="MEE2565271.1"/>
    </source>
</evidence>
<gene>
    <name evidence="3" type="ORF">V0U35_01155</name>
</gene>
<reference evidence="3 4" key="1">
    <citation type="submission" date="2024-01" db="EMBL/GenBank/DDBJ databases">
        <title>Hyphobacterium bacterium isolated from marine sediment.</title>
        <authorList>
            <person name="Zhao S."/>
        </authorList>
    </citation>
    <scope>NUCLEOTIDE SEQUENCE [LARGE SCALE GENOMIC DNA]</scope>
    <source>
        <strain evidence="3 4">Y60-23</strain>
    </source>
</reference>